<dbReference type="Proteomes" id="UP000309340">
    <property type="component" value="Unassembled WGS sequence"/>
</dbReference>
<keyword evidence="1" id="KW-1133">Transmembrane helix</keyword>
<evidence type="ECO:0000313" key="3">
    <source>
        <dbReference type="Proteomes" id="UP000309340"/>
    </source>
</evidence>
<keyword evidence="1" id="KW-0812">Transmembrane</keyword>
<dbReference type="AlphaFoldDB" id="A0A4U0XY19"/>
<dbReference type="EMBL" id="NAJQ01000022">
    <property type="protein sequence ID" value="TKA82902.1"/>
    <property type="molecule type" value="Genomic_DNA"/>
</dbReference>
<gene>
    <name evidence="2" type="ORF">B0A55_01165</name>
</gene>
<organism evidence="2 3">
    <name type="scientific">Friedmanniomyces simplex</name>
    <dbReference type="NCBI Taxonomy" id="329884"/>
    <lineage>
        <taxon>Eukaryota</taxon>
        <taxon>Fungi</taxon>
        <taxon>Dikarya</taxon>
        <taxon>Ascomycota</taxon>
        <taxon>Pezizomycotina</taxon>
        <taxon>Dothideomycetes</taxon>
        <taxon>Dothideomycetidae</taxon>
        <taxon>Mycosphaerellales</taxon>
        <taxon>Teratosphaeriaceae</taxon>
        <taxon>Friedmanniomyces</taxon>
    </lineage>
</organism>
<feature type="transmembrane region" description="Helical" evidence="1">
    <location>
        <begin position="46"/>
        <end position="69"/>
    </location>
</feature>
<keyword evidence="3" id="KW-1185">Reference proteome</keyword>
<dbReference type="STRING" id="329884.A0A4U0XY19"/>
<evidence type="ECO:0000256" key="1">
    <source>
        <dbReference type="SAM" id="Phobius"/>
    </source>
</evidence>
<accession>A0A4U0XY19</accession>
<evidence type="ECO:0000313" key="2">
    <source>
        <dbReference type="EMBL" id="TKA82902.1"/>
    </source>
</evidence>
<name>A0A4U0XY19_9PEZI</name>
<comment type="caution">
    <text evidence="2">The sequence shown here is derived from an EMBL/GenBank/DDBJ whole genome shotgun (WGS) entry which is preliminary data.</text>
</comment>
<dbReference type="PANTHER" id="PTHR37576:SF2">
    <property type="entry name" value="DEFECT AT LOW TEMPERATURE PROTEIN 1"/>
    <property type="match status" value="1"/>
</dbReference>
<protein>
    <submittedName>
        <fullName evidence="2">Uncharacterized protein</fullName>
    </submittedName>
</protein>
<keyword evidence="1" id="KW-0472">Membrane</keyword>
<dbReference type="OrthoDB" id="3649867at2759"/>
<dbReference type="PANTHER" id="PTHR37576">
    <property type="entry name" value="DEFECT AT LOW TEMPERATURE PROTEIN 1"/>
    <property type="match status" value="1"/>
</dbReference>
<proteinExistence type="predicted"/>
<sequence length="172" mass="19183">MLFRAGVVSTNWTNITSLIDEGLSVHQTLQVQQTVTQNVYRSDLRWFAGAAAFEIIAVLFVLPLFWGWWTLDKVSLLSPLDVALAFDAPLLREANSAKGASGVVKQTGDVQVKFGWVADMSRFYDTDSDETGVRGSACYRLGIAEKQRVLTPQKGMRFDVWIVMLRQHEIGG</sequence>
<reference evidence="2 3" key="1">
    <citation type="submission" date="2017-03" db="EMBL/GenBank/DDBJ databases">
        <title>Genomes of endolithic fungi from Antarctica.</title>
        <authorList>
            <person name="Coleine C."/>
            <person name="Masonjones S."/>
            <person name="Stajich J.E."/>
        </authorList>
    </citation>
    <scope>NUCLEOTIDE SEQUENCE [LARGE SCALE GENOMIC DNA]</scope>
    <source>
        <strain evidence="2 3">CCFEE 5184</strain>
    </source>
</reference>